<dbReference type="AlphaFoldDB" id="A0A6M0RGL4"/>
<dbReference type="Proteomes" id="UP000481033">
    <property type="component" value="Unassembled WGS sequence"/>
</dbReference>
<proteinExistence type="predicted"/>
<evidence type="ECO:0000313" key="2">
    <source>
        <dbReference type="Proteomes" id="UP000481033"/>
    </source>
</evidence>
<reference evidence="1 2" key="1">
    <citation type="journal article" date="2020" name="Microb. Ecol.">
        <title>Ecogenomics of the Marine Benthic Filamentous Cyanobacterium Adonisia.</title>
        <authorList>
            <person name="Walter J.M."/>
            <person name="Coutinho F.H."/>
            <person name="Leomil L."/>
            <person name="Hargreaves P.I."/>
            <person name="Campeao M.E."/>
            <person name="Vieira V.V."/>
            <person name="Silva B.S."/>
            <person name="Fistarol G.O."/>
            <person name="Salomon P.S."/>
            <person name="Sawabe T."/>
            <person name="Mino S."/>
            <person name="Hosokawa M."/>
            <person name="Miyashita H."/>
            <person name="Maruyama F."/>
            <person name="van Verk M.C."/>
            <person name="Dutilh B.E."/>
            <person name="Thompson C.C."/>
            <person name="Thompson F.L."/>
        </authorList>
    </citation>
    <scope>NUCLEOTIDE SEQUENCE [LARGE SCALE GENOMIC DNA]</scope>
    <source>
        <strain evidence="1 2">CCMR0081</strain>
    </source>
</reference>
<dbReference type="EMBL" id="QXHD01000004">
    <property type="protein sequence ID" value="NEZ55378.1"/>
    <property type="molecule type" value="Genomic_DNA"/>
</dbReference>
<keyword evidence="2" id="KW-1185">Reference proteome</keyword>
<evidence type="ECO:0000313" key="1">
    <source>
        <dbReference type="EMBL" id="NEZ55378.1"/>
    </source>
</evidence>
<name>A0A6M0RGL4_9CYAN</name>
<protein>
    <submittedName>
        <fullName evidence="1">Uncharacterized protein</fullName>
    </submittedName>
</protein>
<organism evidence="1 2">
    <name type="scientific">Adonisia turfae CCMR0081</name>
    <dbReference type="NCBI Taxonomy" id="2292702"/>
    <lineage>
        <taxon>Bacteria</taxon>
        <taxon>Bacillati</taxon>
        <taxon>Cyanobacteriota</taxon>
        <taxon>Adonisia</taxon>
        <taxon>Adonisia turfae</taxon>
    </lineage>
</organism>
<comment type="caution">
    <text evidence="1">The sequence shown here is derived from an EMBL/GenBank/DDBJ whole genome shotgun (WGS) entry which is preliminary data.</text>
</comment>
<sequence>MNFIDTPNSTFIAGVEEAVAANLAYGIATHGEDGAWLPTAKMPMPIKKICGVRPNSPNLGQ</sequence>
<accession>A0A6M0RGL4</accession>
<gene>
    <name evidence="1" type="ORF">DXZ20_06745</name>
</gene>